<accession>A0A3A8ERX0</accession>
<dbReference type="PROSITE" id="PS00211">
    <property type="entry name" value="ABC_TRANSPORTER_1"/>
    <property type="match status" value="1"/>
</dbReference>
<evidence type="ECO:0000256" key="6">
    <source>
        <dbReference type="ARBA" id="ARBA00037066"/>
    </source>
</evidence>
<comment type="similarity">
    <text evidence="1">Belongs to the ABC transporter superfamily.</text>
</comment>
<comment type="caution">
    <text evidence="8">The sequence shown here is derived from an EMBL/GenBank/DDBJ whole genome shotgun (WGS) entry which is preliminary data.</text>
</comment>
<dbReference type="InterPro" id="IPR017871">
    <property type="entry name" value="ABC_transporter-like_CS"/>
</dbReference>
<dbReference type="CDD" id="cd03214">
    <property type="entry name" value="ABC_Iron-Siderophores_B12_Hemin"/>
    <property type="match status" value="1"/>
</dbReference>
<dbReference type="EMBL" id="RAXU01000001">
    <property type="protein sequence ID" value="RKG36226.1"/>
    <property type="molecule type" value="Genomic_DNA"/>
</dbReference>
<dbReference type="GO" id="GO:0016887">
    <property type="term" value="F:ATP hydrolysis activity"/>
    <property type="evidence" value="ECO:0007669"/>
    <property type="project" value="InterPro"/>
</dbReference>
<dbReference type="AlphaFoldDB" id="A0A3A8ERX0"/>
<gene>
    <name evidence="8" type="ORF">D7V21_01125</name>
</gene>
<dbReference type="GO" id="GO:0005524">
    <property type="term" value="F:ATP binding"/>
    <property type="evidence" value="ECO:0007669"/>
    <property type="project" value="UniProtKB-KW"/>
</dbReference>
<evidence type="ECO:0000256" key="4">
    <source>
        <dbReference type="ARBA" id="ARBA00022840"/>
    </source>
</evidence>
<dbReference type="PANTHER" id="PTHR42794">
    <property type="entry name" value="HEMIN IMPORT ATP-BINDING PROTEIN HMUV"/>
    <property type="match status" value="1"/>
</dbReference>
<keyword evidence="3" id="KW-0547">Nucleotide-binding</keyword>
<evidence type="ECO:0000256" key="5">
    <source>
        <dbReference type="ARBA" id="ARBA00022967"/>
    </source>
</evidence>
<dbReference type="RefSeq" id="WP_120368696.1">
    <property type="nucleotide sequence ID" value="NZ_BKYM01000002.1"/>
</dbReference>
<name>A0A3A8ERX0_9GAMM</name>
<dbReference type="PANTHER" id="PTHR42794:SF1">
    <property type="entry name" value="HEMIN IMPORT ATP-BINDING PROTEIN HMUV"/>
    <property type="match status" value="1"/>
</dbReference>
<proteinExistence type="inferred from homology"/>
<organism evidence="8 9">
    <name type="scientific">Acinetobacter guerrae</name>
    <dbReference type="NCBI Taxonomy" id="1843371"/>
    <lineage>
        <taxon>Bacteria</taxon>
        <taxon>Pseudomonadati</taxon>
        <taxon>Pseudomonadota</taxon>
        <taxon>Gammaproteobacteria</taxon>
        <taxon>Moraxellales</taxon>
        <taxon>Moraxellaceae</taxon>
        <taxon>Acinetobacter</taxon>
    </lineage>
</organism>
<dbReference type="FunFam" id="3.40.50.300:FF:000134">
    <property type="entry name" value="Iron-enterobactin ABC transporter ATP-binding protein"/>
    <property type="match status" value="1"/>
</dbReference>
<dbReference type="SMART" id="SM00382">
    <property type="entry name" value="AAA"/>
    <property type="match status" value="1"/>
</dbReference>
<dbReference type="InterPro" id="IPR003593">
    <property type="entry name" value="AAA+_ATPase"/>
</dbReference>
<evidence type="ECO:0000256" key="3">
    <source>
        <dbReference type="ARBA" id="ARBA00022741"/>
    </source>
</evidence>
<feature type="domain" description="ABC transporter" evidence="7">
    <location>
        <begin position="2"/>
        <end position="235"/>
    </location>
</feature>
<dbReference type="Gene3D" id="3.40.50.300">
    <property type="entry name" value="P-loop containing nucleotide triphosphate hydrolases"/>
    <property type="match status" value="1"/>
</dbReference>
<protein>
    <submittedName>
        <fullName evidence="8">ABC transporter ATP-binding protein</fullName>
    </submittedName>
</protein>
<keyword evidence="2" id="KW-0813">Transport</keyword>
<keyword evidence="4 8" id="KW-0067">ATP-binding</keyword>
<evidence type="ECO:0000256" key="1">
    <source>
        <dbReference type="ARBA" id="ARBA00005417"/>
    </source>
</evidence>
<evidence type="ECO:0000313" key="9">
    <source>
        <dbReference type="Proteomes" id="UP000269001"/>
    </source>
</evidence>
<evidence type="ECO:0000313" key="8">
    <source>
        <dbReference type="EMBL" id="RKG36226.1"/>
    </source>
</evidence>
<evidence type="ECO:0000259" key="7">
    <source>
        <dbReference type="PROSITE" id="PS50893"/>
    </source>
</evidence>
<comment type="function">
    <text evidence="6">Part of the ABC transporter complex HmuTUV involved in hemin import. Responsible for energy coupling to the transport system.</text>
</comment>
<reference evidence="8 9" key="1">
    <citation type="submission" date="2018-09" db="EMBL/GenBank/DDBJ databases">
        <title>The draft genome of Acinetobacter spp. strains.</title>
        <authorList>
            <person name="Qin J."/>
            <person name="Feng Y."/>
            <person name="Zong Z."/>
        </authorList>
    </citation>
    <scope>NUCLEOTIDE SEQUENCE [LARGE SCALE GENOMIC DNA]</scope>
    <source>
        <strain evidence="8 9">WCHAc060096</strain>
    </source>
</reference>
<dbReference type="Proteomes" id="UP000269001">
    <property type="component" value="Unassembled WGS sequence"/>
</dbReference>
<dbReference type="InterPro" id="IPR027417">
    <property type="entry name" value="P-loop_NTPase"/>
</dbReference>
<dbReference type="InterPro" id="IPR003439">
    <property type="entry name" value="ABC_transporter-like_ATP-bd"/>
</dbReference>
<dbReference type="Pfam" id="PF00005">
    <property type="entry name" value="ABC_tran"/>
    <property type="match status" value="1"/>
</dbReference>
<sequence>MIHIHQLNFAYGQKQVLKNIDLSFAEHQFSVILGRNGCGKSTLFRLMAGLEPLQCGSILYKSKRLDQYKGKRRAELLGFLPQFHKTVFPFKVKDVVLTGRAAFSHFHPTKQDEYLVDQALEELDIGHLKHQAYTELSGGERQLVMIARILVQAPKVILLDEPTNHLDVYYQSYLMKKLRQLSRQNYTVIAIMHDPNLAFLFADELFFMRQHEIIRPESRQRLTDPVFLKSVYDVEFHEAMIQDKTIVVPDYSWL</sequence>
<dbReference type="SUPFAM" id="SSF52540">
    <property type="entry name" value="P-loop containing nucleoside triphosphate hydrolases"/>
    <property type="match status" value="1"/>
</dbReference>
<keyword evidence="5" id="KW-1278">Translocase</keyword>
<keyword evidence="9" id="KW-1185">Reference proteome</keyword>
<dbReference type="PROSITE" id="PS50893">
    <property type="entry name" value="ABC_TRANSPORTER_2"/>
    <property type="match status" value="1"/>
</dbReference>
<evidence type="ECO:0000256" key="2">
    <source>
        <dbReference type="ARBA" id="ARBA00022448"/>
    </source>
</evidence>